<comment type="similarity">
    <text evidence="1 5">Belongs to the FGGY kinase family.</text>
</comment>
<dbReference type="PANTHER" id="PTHR43095:SF5">
    <property type="entry name" value="XYLULOSE KINASE"/>
    <property type="match status" value="1"/>
</dbReference>
<dbReference type="InterPro" id="IPR018483">
    <property type="entry name" value="Carb_kinase_FGGY_CS"/>
</dbReference>
<dbReference type="EMBL" id="SMTK01000002">
    <property type="protein sequence ID" value="TDK26634.1"/>
    <property type="molecule type" value="Genomic_DNA"/>
</dbReference>
<dbReference type="CDD" id="cd07804">
    <property type="entry name" value="ASKHA_NBD_FGGY_RrXK-like"/>
    <property type="match status" value="1"/>
</dbReference>
<feature type="domain" description="Carbohydrate kinase FGGY N-terminal" evidence="6">
    <location>
        <begin position="4"/>
        <end position="245"/>
    </location>
</feature>
<protein>
    <recommendedName>
        <fullName evidence="10">Sugar kinase</fullName>
    </recommendedName>
</protein>
<dbReference type="InterPro" id="IPR000577">
    <property type="entry name" value="Carb_kinase_FGGY"/>
</dbReference>
<keyword evidence="9" id="KW-1185">Reference proteome</keyword>
<gene>
    <name evidence="8" type="ORF">E2F48_05455</name>
</gene>
<dbReference type="GO" id="GO:0042732">
    <property type="term" value="P:D-xylose metabolic process"/>
    <property type="evidence" value="ECO:0007669"/>
    <property type="project" value="UniProtKB-KW"/>
</dbReference>
<keyword evidence="4 5" id="KW-0418">Kinase</keyword>
<keyword evidence="3 5" id="KW-0808">Transferase</keyword>
<proteinExistence type="inferred from homology"/>
<evidence type="ECO:0008006" key="10">
    <source>
        <dbReference type="Google" id="ProtNLM"/>
    </source>
</evidence>
<keyword evidence="2" id="KW-0119">Carbohydrate metabolism</keyword>
<dbReference type="Gene3D" id="3.30.420.40">
    <property type="match status" value="2"/>
</dbReference>
<accession>A0A4R5TZC7</accession>
<evidence type="ECO:0000256" key="3">
    <source>
        <dbReference type="ARBA" id="ARBA00022679"/>
    </source>
</evidence>
<evidence type="ECO:0000256" key="5">
    <source>
        <dbReference type="RuleBase" id="RU003733"/>
    </source>
</evidence>
<evidence type="ECO:0000259" key="6">
    <source>
        <dbReference type="Pfam" id="PF00370"/>
    </source>
</evidence>
<sequence length="505" mass="53126">MNLFLGIDIGTFETKGVLVDERGVVWAQARRRHGISTPAPGCVEQDGDVVWWSDFAAVSQELMASDAAASGTVEAVGCSAIGPCVLPLDEDLRPLRPGILYGVDTRATAEIKALTTRFGEEALLARSGNLLTSQSGGPKIVWIGANEPDVAAKTRWYVSAHGYIVARLTGRVTMDHGTAGYFHPFYRMADQKWDVTGCEDLISPAQLPELGWSTDIAGTVTERAAGETGLPPGVPVIFGAVDAPAEAVSASVVNEGDLMLMYGSSTYMIKVTNAPIAGKVLWSAPYVFPGTFVLAAGTSTAGTLTRWVVDLLGLDNGAGDNELFGRLLTLAGKSPPGSRGLLLLPHFSGERTPVHDAHSRGALIGLSLDHDRADIARAVLEGVAHSVAHALSAYAAVGELPRRVIAVGGGTKNPIFTQSVTDITGLSQSIAETDGAAVGDAALAAFAVGALKDRESIGQWVKLGRPIEPDEASADTLRNDHEDYVELYETLSALNTARAVRLHGR</sequence>
<dbReference type="RefSeq" id="WP_133402994.1">
    <property type="nucleotide sequence ID" value="NZ_SMTK01000002.1"/>
</dbReference>
<dbReference type="SUPFAM" id="SSF53067">
    <property type="entry name" value="Actin-like ATPase domain"/>
    <property type="match status" value="2"/>
</dbReference>
<dbReference type="Proteomes" id="UP000295411">
    <property type="component" value="Unassembled WGS sequence"/>
</dbReference>
<comment type="caution">
    <text evidence="8">The sequence shown here is derived from an EMBL/GenBank/DDBJ whole genome shotgun (WGS) entry which is preliminary data.</text>
</comment>
<dbReference type="PROSITE" id="PS00445">
    <property type="entry name" value="FGGY_KINASES_2"/>
    <property type="match status" value="1"/>
</dbReference>
<reference evidence="8 9" key="1">
    <citation type="submission" date="2019-03" db="EMBL/GenBank/DDBJ databases">
        <title>Arthrobacter sp. nov., an bacterium isolated from biocrust in Mu Us Desert.</title>
        <authorList>
            <person name="Lixiong L."/>
        </authorList>
    </citation>
    <scope>NUCLEOTIDE SEQUENCE [LARGE SCALE GENOMIC DNA]</scope>
    <source>
        <strain evidence="8 9">SLN-3</strain>
    </source>
</reference>
<evidence type="ECO:0000256" key="2">
    <source>
        <dbReference type="ARBA" id="ARBA00022629"/>
    </source>
</evidence>
<dbReference type="InterPro" id="IPR043129">
    <property type="entry name" value="ATPase_NBD"/>
</dbReference>
<evidence type="ECO:0000259" key="7">
    <source>
        <dbReference type="Pfam" id="PF02782"/>
    </source>
</evidence>
<evidence type="ECO:0000313" key="9">
    <source>
        <dbReference type="Proteomes" id="UP000295411"/>
    </source>
</evidence>
<evidence type="ECO:0000256" key="1">
    <source>
        <dbReference type="ARBA" id="ARBA00009156"/>
    </source>
</evidence>
<dbReference type="OrthoDB" id="9782710at2"/>
<evidence type="ECO:0000256" key="4">
    <source>
        <dbReference type="ARBA" id="ARBA00022777"/>
    </source>
</evidence>
<dbReference type="AlphaFoldDB" id="A0A4R5TZC7"/>
<dbReference type="InterPro" id="IPR018485">
    <property type="entry name" value="FGGY_C"/>
</dbReference>
<feature type="domain" description="Carbohydrate kinase FGGY C-terminal" evidence="7">
    <location>
        <begin position="259"/>
        <end position="447"/>
    </location>
</feature>
<name>A0A4R5TZC7_9MICC</name>
<dbReference type="PIRSF" id="PIRSF000538">
    <property type="entry name" value="GlpK"/>
    <property type="match status" value="1"/>
</dbReference>
<dbReference type="GO" id="GO:0016773">
    <property type="term" value="F:phosphotransferase activity, alcohol group as acceptor"/>
    <property type="evidence" value="ECO:0007669"/>
    <property type="project" value="InterPro"/>
</dbReference>
<dbReference type="Pfam" id="PF02782">
    <property type="entry name" value="FGGY_C"/>
    <property type="match status" value="1"/>
</dbReference>
<organism evidence="8 9">
    <name type="scientific">Arthrobacter crusticola</name>
    <dbReference type="NCBI Taxonomy" id="2547960"/>
    <lineage>
        <taxon>Bacteria</taxon>
        <taxon>Bacillati</taxon>
        <taxon>Actinomycetota</taxon>
        <taxon>Actinomycetes</taxon>
        <taxon>Micrococcales</taxon>
        <taxon>Micrococcaceae</taxon>
        <taxon>Arthrobacter</taxon>
    </lineage>
</organism>
<dbReference type="GO" id="GO:0016301">
    <property type="term" value="F:kinase activity"/>
    <property type="evidence" value="ECO:0007669"/>
    <property type="project" value="UniProtKB-KW"/>
</dbReference>
<dbReference type="Pfam" id="PF00370">
    <property type="entry name" value="FGGY_N"/>
    <property type="match status" value="1"/>
</dbReference>
<dbReference type="InterPro" id="IPR050406">
    <property type="entry name" value="FGGY_Carb_Kinase"/>
</dbReference>
<evidence type="ECO:0000313" key="8">
    <source>
        <dbReference type="EMBL" id="TDK26634.1"/>
    </source>
</evidence>
<dbReference type="InterPro" id="IPR018484">
    <property type="entry name" value="FGGY_N"/>
</dbReference>
<dbReference type="PANTHER" id="PTHR43095">
    <property type="entry name" value="SUGAR KINASE"/>
    <property type="match status" value="1"/>
</dbReference>
<keyword evidence="2" id="KW-0859">Xylose metabolism</keyword>